<dbReference type="GeneID" id="93481625"/>
<evidence type="ECO:0000313" key="2">
    <source>
        <dbReference type="EMBL" id="EEX68556.1"/>
    </source>
</evidence>
<protein>
    <submittedName>
        <fullName evidence="2">Uncharacterized protein</fullName>
    </submittedName>
</protein>
<dbReference type="AlphaFoldDB" id="C9KND2"/>
<dbReference type="Proteomes" id="UP000003671">
    <property type="component" value="Unassembled WGS sequence"/>
</dbReference>
<dbReference type="eggNOG" id="ENOG50334JX">
    <property type="taxonomic scope" value="Bacteria"/>
</dbReference>
<feature type="coiled-coil region" evidence="1">
    <location>
        <begin position="81"/>
        <end position="146"/>
    </location>
</feature>
<name>C9KND2_9FIRM</name>
<organism evidence="2 3">
    <name type="scientific">Mitsuokella multacida DSM 20544</name>
    <dbReference type="NCBI Taxonomy" id="500635"/>
    <lineage>
        <taxon>Bacteria</taxon>
        <taxon>Bacillati</taxon>
        <taxon>Bacillota</taxon>
        <taxon>Negativicutes</taxon>
        <taxon>Selenomonadales</taxon>
        <taxon>Selenomonadaceae</taxon>
        <taxon>Mitsuokella</taxon>
    </lineage>
</organism>
<dbReference type="EMBL" id="ABWK02000017">
    <property type="protein sequence ID" value="EEX68556.1"/>
    <property type="molecule type" value="Genomic_DNA"/>
</dbReference>
<dbReference type="STRING" id="500635.MITSMUL_04620"/>
<accession>C9KND2</accession>
<reference evidence="2" key="1">
    <citation type="submission" date="2009-09" db="EMBL/GenBank/DDBJ databases">
        <authorList>
            <person name="Weinstock G."/>
            <person name="Sodergren E."/>
            <person name="Clifton S."/>
            <person name="Fulton L."/>
            <person name="Fulton B."/>
            <person name="Courtney L."/>
            <person name="Fronick C."/>
            <person name="Harrison M."/>
            <person name="Strong C."/>
            <person name="Farmer C."/>
            <person name="Delahaunty K."/>
            <person name="Markovic C."/>
            <person name="Hall O."/>
            <person name="Minx P."/>
            <person name="Tomlinson C."/>
            <person name="Mitreva M."/>
            <person name="Nelson J."/>
            <person name="Hou S."/>
            <person name="Wollam A."/>
            <person name="Pepin K.H."/>
            <person name="Johnson M."/>
            <person name="Bhonagiri V."/>
            <person name="Nash W.E."/>
            <person name="Warren W."/>
            <person name="Chinwalla A."/>
            <person name="Mardis E.R."/>
            <person name="Wilson R.K."/>
        </authorList>
    </citation>
    <scope>NUCLEOTIDE SEQUENCE [LARGE SCALE GENOMIC DNA]</scope>
    <source>
        <strain evidence="2">DSM 20544</strain>
    </source>
</reference>
<sequence>MAEEISNEKKEKNAPVSIHRAHGQEQQIKMDVLDMVNRAEDPFAIIYHLVKWLGEFSGEPSYAKYVEDQIRAVYGLALQHVKPMQDELAEVEARLKRIEAAYEKPEFTEEERIRIGFAIQHHKENIERLKVLIKQAKANHSKMTIEKD</sequence>
<dbReference type="RefSeq" id="WP_005841377.1">
    <property type="nucleotide sequence ID" value="NZ_GG697142.2"/>
</dbReference>
<evidence type="ECO:0000256" key="1">
    <source>
        <dbReference type="SAM" id="Coils"/>
    </source>
</evidence>
<evidence type="ECO:0000313" key="3">
    <source>
        <dbReference type="Proteomes" id="UP000003671"/>
    </source>
</evidence>
<gene>
    <name evidence="2" type="ORF">MITSMUL_04620</name>
</gene>
<dbReference type="HOGENOM" id="CLU_154629_0_0_9"/>
<keyword evidence="1" id="KW-0175">Coiled coil</keyword>
<proteinExistence type="predicted"/>
<keyword evidence="3" id="KW-1185">Reference proteome</keyword>
<comment type="caution">
    <text evidence="2">The sequence shown here is derived from an EMBL/GenBank/DDBJ whole genome shotgun (WGS) entry which is preliminary data.</text>
</comment>
<dbReference type="PATRIC" id="fig|500635.8.peg.1338"/>